<name>M0K597_9EURY</name>
<dbReference type="AlphaFoldDB" id="M0K597"/>
<comment type="caution">
    <text evidence="1">The sequence shown here is derived from an EMBL/GenBank/DDBJ whole genome shotgun (WGS) entry which is preliminary data.</text>
</comment>
<evidence type="ECO:0000313" key="2">
    <source>
        <dbReference type="Proteomes" id="UP000011659"/>
    </source>
</evidence>
<proteinExistence type="predicted"/>
<sequence>MKGAISVIFLIFPMRFCGKVIDSMEMPDLFATLFVKASSALIVVALMGPCPQRLCENVWDPIS</sequence>
<dbReference type="EMBL" id="AOLR01000002">
    <property type="protein sequence ID" value="EMA16401.1"/>
    <property type="molecule type" value="Genomic_DNA"/>
</dbReference>
<evidence type="ECO:0000313" key="1">
    <source>
        <dbReference type="EMBL" id="EMA16401.1"/>
    </source>
</evidence>
<accession>M0K597</accession>
<protein>
    <submittedName>
        <fullName evidence="1">Uncharacterized protein</fullName>
    </submittedName>
</protein>
<reference evidence="1 2" key="1">
    <citation type="journal article" date="2014" name="PLoS Genet.">
        <title>Phylogenetically driven sequencing of extremely halophilic archaea reveals strategies for static and dynamic osmo-response.</title>
        <authorList>
            <person name="Becker E.A."/>
            <person name="Seitzer P.M."/>
            <person name="Tritt A."/>
            <person name="Larsen D."/>
            <person name="Krusor M."/>
            <person name="Yao A.I."/>
            <person name="Wu D."/>
            <person name="Madern D."/>
            <person name="Eisen J.A."/>
            <person name="Darling A.E."/>
            <person name="Facciotti M.T."/>
        </authorList>
    </citation>
    <scope>NUCLEOTIDE SEQUENCE [LARGE SCALE GENOMIC DNA]</scope>
    <source>
        <strain evidence="1 2">ATCC 33800</strain>
    </source>
</reference>
<organism evidence="1 2">
    <name type="scientific">Haloarcula marismortui ATCC 33800</name>
    <dbReference type="NCBI Taxonomy" id="662476"/>
    <lineage>
        <taxon>Archaea</taxon>
        <taxon>Methanobacteriati</taxon>
        <taxon>Methanobacteriota</taxon>
        <taxon>Stenosarchaea group</taxon>
        <taxon>Halobacteria</taxon>
        <taxon>Halobacteriales</taxon>
        <taxon>Haloarculaceae</taxon>
        <taxon>Haloarcula</taxon>
    </lineage>
</organism>
<gene>
    <name evidence="1" type="ORF">C436_01470</name>
</gene>
<dbReference type="Proteomes" id="UP000011659">
    <property type="component" value="Unassembled WGS sequence"/>
</dbReference>
<keyword evidence="2" id="KW-1185">Reference proteome</keyword>